<dbReference type="AlphaFoldDB" id="A0A1I2D8I4"/>
<feature type="signal peptide" evidence="1">
    <location>
        <begin position="1"/>
        <end position="20"/>
    </location>
</feature>
<evidence type="ECO:0000313" key="2">
    <source>
        <dbReference type="EMBL" id="SFE76403.1"/>
    </source>
</evidence>
<name>A0A1I2D8I4_9BACT</name>
<sequence>MKTKSIKFLLLVFLVLPASGYPQSQLVGLGRYVIGVTTPDSLNSTDFQEQEQAYVKGTLTLPCTHIRSFKSNKVQGADVLTTNLLLLFYDNKLFKLICDYPDELKAAFLAKNGNGISRPARHVQVGVKNKSTSLVLTGEVWQNADIEVLAVHYKGDKADYQIEETDRLMIASKTISALASDCDLQNVEPLIEEFDKMLNDHRDQHPERRTIKQIRKP</sequence>
<keyword evidence="3" id="KW-1185">Reference proteome</keyword>
<proteinExistence type="predicted"/>
<feature type="chain" id="PRO_5011715901" evidence="1">
    <location>
        <begin position="21"/>
        <end position="217"/>
    </location>
</feature>
<accession>A0A1I2D8I4</accession>
<dbReference type="RefSeq" id="WP_093832668.1">
    <property type="nucleotide sequence ID" value="NZ_FOLQ01000019.1"/>
</dbReference>
<dbReference type="Proteomes" id="UP000198598">
    <property type="component" value="Unassembled WGS sequence"/>
</dbReference>
<keyword evidence="1" id="KW-0732">Signal</keyword>
<reference evidence="2 3" key="1">
    <citation type="submission" date="2016-10" db="EMBL/GenBank/DDBJ databases">
        <authorList>
            <person name="de Groot N.N."/>
        </authorList>
    </citation>
    <scope>NUCLEOTIDE SEQUENCE [LARGE SCALE GENOMIC DNA]</scope>
    <source>
        <strain evidence="2 3">DSM 26130</strain>
    </source>
</reference>
<evidence type="ECO:0000313" key="3">
    <source>
        <dbReference type="Proteomes" id="UP000198598"/>
    </source>
</evidence>
<dbReference type="OrthoDB" id="950437at2"/>
<organism evidence="2 3">
    <name type="scientific">Spirosoma endophyticum</name>
    <dbReference type="NCBI Taxonomy" id="662367"/>
    <lineage>
        <taxon>Bacteria</taxon>
        <taxon>Pseudomonadati</taxon>
        <taxon>Bacteroidota</taxon>
        <taxon>Cytophagia</taxon>
        <taxon>Cytophagales</taxon>
        <taxon>Cytophagaceae</taxon>
        <taxon>Spirosoma</taxon>
    </lineage>
</organism>
<dbReference type="EMBL" id="FOLQ01000019">
    <property type="protein sequence ID" value="SFE76403.1"/>
    <property type="molecule type" value="Genomic_DNA"/>
</dbReference>
<gene>
    <name evidence="2" type="ORF">SAMN05216167_11933</name>
</gene>
<protein>
    <submittedName>
        <fullName evidence="2">Uncharacterized protein</fullName>
    </submittedName>
</protein>
<evidence type="ECO:0000256" key="1">
    <source>
        <dbReference type="SAM" id="SignalP"/>
    </source>
</evidence>